<gene>
    <name evidence="2" type="ORF">SAE02_03530</name>
</gene>
<name>A0A512DIE4_9PROT</name>
<keyword evidence="3" id="KW-1185">Reference proteome</keyword>
<dbReference type="Pfam" id="PF04940">
    <property type="entry name" value="BLUF"/>
    <property type="match status" value="1"/>
</dbReference>
<dbReference type="InterPro" id="IPR007024">
    <property type="entry name" value="BLUF_domain"/>
</dbReference>
<evidence type="ECO:0000313" key="2">
    <source>
        <dbReference type="EMBL" id="GEO36205.1"/>
    </source>
</evidence>
<reference evidence="2 3" key="1">
    <citation type="submission" date="2019-07" db="EMBL/GenBank/DDBJ databases">
        <title>Whole genome shotgun sequence of Skermanella aerolata NBRC 106429.</title>
        <authorList>
            <person name="Hosoyama A."/>
            <person name="Uohara A."/>
            <person name="Ohji S."/>
            <person name="Ichikawa N."/>
        </authorList>
    </citation>
    <scope>NUCLEOTIDE SEQUENCE [LARGE SCALE GENOMIC DNA]</scope>
    <source>
        <strain evidence="2 3">NBRC 106429</strain>
    </source>
</reference>
<dbReference type="Proteomes" id="UP000321523">
    <property type="component" value="Unassembled WGS sequence"/>
</dbReference>
<dbReference type="EMBL" id="BJYZ01000002">
    <property type="protein sequence ID" value="GEO36205.1"/>
    <property type="molecule type" value="Genomic_DNA"/>
</dbReference>
<sequence>MSEQVHRLVYFSRNAMPGTSDEIVEGVHQILKSSRRNNARAGVTGALLFNSGCFAQVLEGPSSAVSETFERIQWDERHSEVLVLDYAPVDGRVFPDWSMSFVGASQSGQHLFGDVSAASGFNPIHLKAAQVLTTLHRLVMDEEKQTA</sequence>
<evidence type="ECO:0000259" key="1">
    <source>
        <dbReference type="PROSITE" id="PS50925"/>
    </source>
</evidence>
<dbReference type="PROSITE" id="PS50925">
    <property type="entry name" value="BLUF"/>
    <property type="match status" value="1"/>
</dbReference>
<dbReference type="Gene3D" id="3.30.70.100">
    <property type="match status" value="1"/>
</dbReference>
<dbReference type="InterPro" id="IPR036046">
    <property type="entry name" value="Acylphosphatase-like_dom_sf"/>
</dbReference>
<feature type="domain" description="BLUF" evidence="1">
    <location>
        <begin position="5"/>
        <end position="100"/>
    </location>
</feature>
<evidence type="ECO:0000313" key="3">
    <source>
        <dbReference type="Proteomes" id="UP000321523"/>
    </source>
</evidence>
<dbReference type="RefSeq" id="WP_044425625.1">
    <property type="nucleotide sequence ID" value="NZ_BJYZ01000002.1"/>
</dbReference>
<dbReference type="OrthoDB" id="196105at2"/>
<dbReference type="SUPFAM" id="SSF54975">
    <property type="entry name" value="Acylphosphatase/BLUF domain-like"/>
    <property type="match status" value="1"/>
</dbReference>
<proteinExistence type="predicted"/>
<dbReference type="GO" id="GO:0071949">
    <property type="term" value="F:FAD binding"/>
    <property type="evidence" value="ECO:0007669"/>
    <property type="project" value="InterPro"/>
</dbReference>
<dbReference type="AlphaFoldDB" id="A0A512DIE4"/>
<accession>A0A512DIE4</accession>
<organism evidence="2 3">
    <name type="scientific">Skermanella aerolata</name>
    <dbReference type="NCBI Taxonomy" id="393310"/>
    <lineage>
        <taxon>Bacteria</taxon>
        <taxon>Pseudomonadati</taxon>
        <taxon>Pseudomonadota</taxon>
        <taxon>Alphaproteobacteria</taxon>
        <taxon>Rhodospirillales</taxon>
        <taxon>Azospirillaceae</taxon>
        <taxon>Skermanella</taxon>
    </lineage>
</organism>
<protein>
    <recommendedName>
        <fullName evidence="1">BLUF domain-containing protein</fullName>
    </recommendedName>
</protein>
<dbReference type="GO" id="GO:0009882">
    <property type="term" value="F:blue light photoreceptor activity"/>
    <property type="evidence" value="ECO:0007669"/>
    <property type="project" value="InterPro"/>
</dbReference>
<comment type="caution">
    <text evidence="2">The sequence shown here is derived from an EMBL/GenBank/DDBJ whole genome shotgun (WGS) entry which is preliminary data.</text>
</comment>
<dbReference type="SMART" id="SM01034">
    <property type="entry name" value="BLUF"/>
    <property type="match status" value="1"/>
</dbReference>